<accession>A0A4S2LB28</accession>
<evidence type="ECO:0000313" key="7">
    <source>
        <dbReference type="EMBL" id="TGZ60562.1"/>
    </source>
</evidence>
<feature type="domain" description="C2HC/C3H-type" evidence="6">
    <location>
        <begin position="86"/>
        <end position="115"/>
    </location>
</feature>
<dbReference type="Proteomes" id="UP000308267">
    <property type="component" value="Unassembled WGS sequence"/>
</dbReference>
<organism evidence="7 8">
    <name type="scientific">Opisthorchis felineus</name>
    <dbReference type="NCBI Taxonomy" id="147828"/>
    <lineage>
        <taxon>Eukaryota</taxon>
        <taxon>Metazoa</taxon>
        <taxon>Spiralia</taxon>
        <taxon>Lophotrochozoa</taxon>
        <taxon>Platyhelminthes</taxon>
        <taxon>Trematoda</taxon>
        <taxon>Digenea</taxon>
        <taxon>Opisthorchiida</taxon>
        <taxon>Opisthorchiata</taxon>
        <taxon>Opisthorchiidae</taxon>
        <taxon>Opisthorchis</taxon>
    </lineage>
</organism>
<sequence>MRRPFVVCYICGREFGSASIGIHEPQCLKKWYQQNDLRPKEERLPPPVKPEAFMRPSAGNAGVNSTELGPVASSFDEAAAMAASANLAPCPKCGRTFNPERLAKHKSVCKPNNQNRLPNNNNFNNKTRFIQQTSAQSFLLDLERHLPSAAYAQQTKISC</sequence>
<dbReference type="GO" id="GO:0008270">
    <property type="term" value="F:zinc ion binding"/>
    <property type="evidence" value="ECO:0007669"/>
    <property type="project" value="UniProtKB-KW"/>
</dbReference>
<dbReference type="Gene3D" id="3.30.160.60">
    <property type="entry name" value="Classic Zinc Finger"/>
    <property type="match status" value="2"/>
</dbReference>
<evidence type="ECO:0000256" key="4">
    <source>
        <dbReference type="ARBA" id="ARBA00022833"/>
    </source>
</evidence>
<keyword evidence="3 5" id="KW-0863">Zinc-finger</keyword>
<dbReference type="InterPro" id="IPR026319">
    <property type="entry name" value="ZC2HC1A/B-like"/>
</dbReference>
<dbReference type="PANTHER" id="PTHR13555">
    <property type="entry name" value="C2H2 ZINC FINGER CGI-62-RELATED"/>
    <property type="match status" value="1"/>
</dbReference>
<protein>
    <recommendedName>
        <fullName evidence="6">C2HC/C3H-type domain-containing protein</fullName>
    </recommendedName>
</protein>
<dbReference type="PROSITE" id="PS52027">
    <property type="entry name" value="ZF_C2HC_C3H"/>
    <property type="match status" value="2"/>
</dbReference>
<evidence type="ECO:0000259" key="6">
    <source>
        <dbReference type="PROSITE" id="PS52027"/>
    </source>
</evidence>
<dbReference type="EMBL" id="SJOL01008347">
    <property type="protein sequence ID" value="TGZ60562.1"/>
    <property type="molecule type" value="Genomic_DNA"/>
</dbReference>
<proteinExistence type="predicted"/>
<reference evidence="7 8" key="1">
    <citation type="journal article" date="2019" name="BMC Genomics">
        <title>New insights from Opisthorchis felineus genome: update on genomics of the epidemiologically important liver flukes.</title>
        <authorList>
            <person name="Ershov N.I."/>
            <person name="Mordvinov V.A."/>
            <person name="Prokhortchouk E.B."/>
            <person name="Pakharukova M.Y."/>
            <person name="Gunbin K.V."/>
            <person name="Ustyantsev K."/>
            <person name="Genaev M.A."/>
            <person name="Blinov A.G."/>
            <person name="Mazur A."/>
            <person name="Boulygina E."/>
            <person name="Tsygankova S."/>
            <person name="Khrameeva E."/>
            <person name="Chekanov N."/>
            <person name="Fan G."/>
            <person name="Xiao A."/>
            <person name="Zhang H."/>
            <person name="Xu X."/>
            <person name="Yang H."/>
            <person name="Solovyev V."/>
            <person name="Lee S.M."/>
            <person name="Liu X."/>
            <person name="Afonnikov D.A."/>
            <person name="Skryabin K.G."/>
        </authorList>
    </citation>
    <scope>NUCLEOTIDE SEQUENCE [LARGE SCALE GENOMIC DNA]</scope>
    <source>
        <strain evidence="7">AK-0245</strain>
        <tissue evidence="7">Whole organism</tissue>
    </source>
</reference>
<dbReference type="OrthoDB" id="265955at2759"/>
<dbReference type="Pfam" id="PF13913">
    <property type="entry name" value="zf-C2HC_2"/>
    <property type="match status" value="2"/>
</dbReference>
<keyword evidence="2" id="KW-0677">Repeat</keyword>
<comment type="caution">
    <text evidence="7">The sequence shown here is derived from an EMBL/GenBank/DDBJ whole genome shotgun (WGS) entry which is preliminary data.</text>
</comment>
<dbReference type="PANTHER" id="PTHR13555:SF68">
    <property type="entry name" value="ZINC FINGER PROTEIN 474"/>
    <property type="match status" value="1"/>
</dbReference>
<dbReference type="AlphaFoldDB" id="A0A4S2LB28"/>
<keyword evidence="8" id="KW-1185">Reference proteome</keyword>
<evidence type="ECO:0000256" key="5">
    <source>
        <dbReference type="PROSITE-ProRule" id="PRU01371"/>
    </source>
</evidence>
<gene>
    <name evidence="7" type="ORF">CRM22_008498</name>
</gene>
<keyword evidence="4" id="KW-0862">Zinc</keyword>
<feature type="domain" description="C2HC/C3H-type" evidence="6">
    <location>
        <begin position="4"/>
        <end position="33"/>
    </location>
</feature>
<evidence type="ECO:0000256" key="3">
    <source>
        <dbReference type="ARBA" id="ARBA00022771"/>
    </source>
</evidence>
<keyword evidence="1" id="KW-0479">Metal-binding</keyword>
<evidence type="ECO:0000256" key="1">
    <source>
        <dbReference type="ARBA" id="ARBA00022723"/>
    </source>
</evidence>
<evidence type="ECO:0000256" key="2">
    <source>
        <dbReference type="ARBA" id="ARBA00022737"/>
    </source>
</evidence>
<dbReference type="STRING" id="147828.A0A4S2LB28"/>
<evidence type="ECO:0000313" key="8">
    <source>
        <dbReference type="Proteomes" id="UP000308267"/>
    </source>
</evidence>
<dbReference type="InterPro" id="IPR049899">
    <property type="entry name" value="Znf_C2HC_C3H"/>
</dbReference>
<name>A0A4S2LB28_OPIFE</name>